<dbReference type="InterPro" id="IPR013783">
    <property type="entry name" value="Ig-like_fold"/>
</dbReference>
<evidence type="ECO:0000313" key="2">
    <source>
        <dbReference type="Proteomes" id="UP001232063"/>
    </source>
</evidence>
<dbReference type="Pfam" id="PF07610">
    <property type="entry name" value="DUF1573"/>
    <property type="match status" value="1"/>
</dbReference>
<evidence type="ECO:0000313" key="1">
    <source>
        <dbReference type="EMBL" id="MDJ1499022.1"/>
    </source>
</evidence>
<comment type="caution">
    <text evidence="1">The sequence shown here is derived from an EMBL/GenBank/DDBJ whole genome shotgun (WGS) entry which is preliminary data.</text>
</comment>
<dbReference type="InterPro" id="IPR011467">
    <property type="entry name" value="DUF1573"/>
</dbReference>
<gene>
    <name evidence="1" type="ORF">QNI22_00120</name>
</gene>
<accession>A0AAE3UDC5</accession>
<dbReference type="EMBL" id="JASJOU010000001">
    <property type="protein sequence ID" value="MDJ1499022.1"/>
    <property type="molecule type" value="Genomic_DNA"/>
</dbReference>
<dbReference type="PANTHER" id="PTHR37833:SF1">
    <property type="entry name" value="SIGNAL PEPTIDE PROTEIN"/>
    <property type="match status" value="1"/>
</dbReference>
<keyword evidence="2" id="KW-1185">Reference proteome</keyword>
<name>A0AAE3UDC5_9BACT</name>
<dbReference type="Proteomes" id="UP001232063">
    <property type="component" value="Unassembled WGS sequence"/>
</dbReference>
<reference evidence="1" key="1">
    <citation type="submission" date="2023-05" db="EMBL/GenBank/DDBJ databases">
        <authorList>
            <person name="Zhang X."/>
        </authorList>
    </citation>
    <scope>NUCLEOTIDE SEQUENCE</scope>
    <source>
        <strain evidence="1">BD1B2-1</strain>
    </source>
</reference>
<proteinExistence type="predicted"/>
<dbReference type="AlphaFoldDB" id="A0AAE3UDC5"/>
<protein>
    <submittedName>
        <fullName evidence="1">DUF1573 domain-containing protein</fullName>
    </submittedName>
</protein>
<organism evidence="1 2">
    <name type="scientific">Xanthocytophaga agilis</name>
    <dbReference type="NCBI Taxonomy" id="3048010"/>
    <lineage>
        <taxon>Bacteria</taxon>
        <taxon>Pseudomonadati</taxon>
        <taxon>Bacteroidota</taxon>
        <taxon>Cytophagia</taxon>
        <taxon>Cytophagales</taxon>
        <taxon>Rhodocytophagaceae</taxon>
        <taxon>Xanthocytophaga</taxon>
    </lineage>
</organism>
<sequence length="188" mass="20774">MQKNRSILTLKTILLILSGIVCIVFSAEAQKSKYKGKAKPKSKVIYSARTSSKYRSKTAYRKPTRSSHLVSSVIVSNPTIVRSQAAFSFANRWYDFGDIIQGEKVTHTFPFKNTGKDPLIISVVQPTCGCTVTEWTRTPIPPGQSGDITVTFDSKSSLNQQNKTITVVSNAATGNERLYIQGNVLPKR</sequence>
<dbReference type="Gene3D" id="2.60.40.10">
    <property type="entry name" value="Immunoglobulins"/>
    <property type="match status" value="1"/>
</dbReference>
<dbReference type="PANTHER" id="PTHR37833">
    <property type="entry name" value="LIPOPROTEIN-RELATED"/>
    <property type="match status" value="1"/>
</dbReference>
<dbReference type="RefSeq" id="WP_314508546.1">
    <property type="nucleotide sequence ID" value="NZ_JASJOU010000001.1"/>
</dbReference>